<dbReference type="AlphaFoldDB" id="A0A2I0VBU5"/>
<gene>
    <name evidence="1" type="ORF">MA16_Dca015400</name>
</gene>
<sequence>MRDIGQLILQTNYESSISMTDSKFDQSEFHDMFIACIIMHDLSFQCVEWVEVRALLTYLRRDLQLFSRNTARSDCMKLFIKEKSNIRSQLANLTSRVCLTSDLWTSINTDDFICLTMHFIDKDWHLQKKIISFYLMPPPHDSISLFEKLQSFVMEWKIDTKFFSITLANVSANNTLIEFLRNHLCLRGALFCDGEFFHIRCTAHIVNLIVQDGLKEVNLSVIKIRESIKYVKDSQVRKQKFVDCIKQSCL</sequence>
<keyword evidence="2" id="KW-1185">Reference proteome</keyword>
<dbReference type="PANTHER" id="PTHR46481">
    <property type="entry name" value="ZINC FINGER BED DOMAIN-CONTAINING PROTEIN 4"/>
    <property type="match status" value="1"/>
</dbReference>
<evidence type="ECO:0000313" key="2">
    <source>
        <dbReference type="Proteomes" id="UP000233837"/>
    </source>
</evidence>
<evidence type="ECO:0000313" key="1">
    <source>
        <dbReference type="EMBL" id="PKU60856.1"/>
    </source>
</evidence>
<accession>A0A2I0VBU5</accession>
<dbReference type="InterPro" id="IPR012337">
    <property type="entry name" value="RNaseH-like_sf"/>
</dbReference>
<dbReference type="InterPro" id="IPR052035">
    <property type="entry name" value="ZnF_BED_domain_contain"/>
</dbReference>
<dbReference type="Proteomes" id="UP000233837">
    <property type="component" value="Unassembled WGS sequence"/>
</dbReference>
<reference evidence="1 2" key="2">
    <citation type="journal article" date="2017" name="Nature">
        <title>The Apostasia genome and the evolution of orchids.</title>
        <authorList>
            <person name="Zhang G.Q."/>
            <person name="Liu K.W."/>
            <person name="Li Z."/>
            <person name="Lohaus R."/>
            <person name="Hsiao Y.Y."/>
            <person name="Niu S.C."/>
            <person name="Wang J.Y."/>
            <person name="Lin Y.C."/>
            <person name="Xu Q."/>
            <person name="Chen L.J."/>
            <person name="Yoshida K."/>
            <person name="Fujiwara S."/>
            <person name="Wang Z.W."/>
            <person name="Zhang Y.Q."/>
            <person name="Mitsuda N."/>
            <person name="Wang M."/>
            <person name="Liu G.H."/>
            <person name="Pecoraro L."/>
            <person name="Huang H.X."/>
            <person name="Xiao X.J."/>
            <person name="Lin M."/>
            <person name="Wu X.Y."/>
            <person name="Wu W.L."/>
            <person name="Chen Y.Y."/>
            <person name="Chang S.B."/>
            <person name="Sakamoto S."/>
            <person name="Ohme-Takagi M."/>
            <person name="Yagi M."/>
            <person name="Zeng S.J."/>
            <person name="Shen C.Y."/>
            <person name="Yeh C.M."/>
            <person name="Luo Y.B."/>
            <person name="Tsai W.C."/>
            <person name="Van de Peer Y."/>
            <person name="Liu Z.J."/>
        </authorList>
    </citation>
    <scope>NUCLEOTIDE SEQUENCE [LARGE SCALE GENOMIC DNA]</scope>
    <source>
        <tissue evidence="1">The whole plant</tissue>
    </source>
</reference>
<reference evidence="1 2" key="1">
    <citation type="journal article" date="2016" name="Sci. Rep.">
        <title>The Dendrobium catenatum Lindl. genome sequence provides insights into polysaccharide synthase, floral development and adaptive evolution.</title>
        <authorList>
            <person name="Zhang G.Q."/>
            <person name="Xu Q."/>
            <person name="Bian C."/>
            <person name="Tsai W.C."/>
            <person name="Yeh C.M."/>
            <person name="Liu K.W."/>
            <person name="Yoshida K."/>
            <person name="Zhang L.S."/>
            <person name="Chang S.B."/>
            <person name="Chen F."/>
            <person name="Shi Y."/>
            <person name="Su Y.Y."/>
            <person name="Zhang Y.Q."/>
            <person name="Chen L.J."/>
            <person name="Yin Y."/>
            <person name="Lin M."/>
            <person name="Huang H."/>
            <person name="Deng H."/>
            <person name="Wang Z.W."/>
            <person name="Zhu S.L."/>
            <person name="Zhao X."/>
            <person name="Deng C."/>
            <person name="Niu S.C."/>
            <person name="Huang J."/>
            <person name="Wang M."/>
            <person name="Liu G.H."/>
            <person name="Yang H.J."/>
            <person name="Xiao X.J."/>
            <person name="Hsiao Y.Y."/>
            <person name="Wu W.L."/>
            <person name="Chen Y.Y."/>
            <person name="Mitsuda N."/>
            <person name="Ohme-Takagi M."/>
            <person name="Luo Y.B."/>
            <person name="Van de Peer Y."/>
            <person name="Liu Z.J."/>
        </authorList>
    </citation>
    <scope>NUCLEOTIDE SEQUENCE [LARGE SCALE GENOMIC DNA]</scope>
    <source>
        <tissue evidence="1">The whole plant</tissue>
    </source>
</reference>
<dbReference type="PANTHER" id="PTHR46481:SF6">
    <property type="entry name" value="ZINC FINGER BED DOMAIN-CONTAINING PROTEIN RICESLEEPER 2-LIKE"/>
    <property type="match status" value="1"/>
</dbReference>
<dbReference type="EMBL" id="KZ503875">
    <property type="protein sequence ID" value="PKU60856.1"/>
    <property type="molecule type" value="Genomic_DNA"/>
</dbReference>
<name>A0A2I0VBU5_9ASPA</name>
<dbReference type="STRING" id="906689.A0A2I0VBU5"/>
<proteinExistence type="predicted"/>
<dbReference type="SUPFAM" id="SSF53098">
    <property type="entry name" value="Ribonuclease H-like"/>
    <property type="match status" value="1"/>
</dbReference>
<organism evidence="1 2">
    <name type="scientific">Dendrobium catenatum</name>
    <dbReference type="NCBI Taxonomy" id="906689"/>
    <lineage>
        <taxon>Eukaryota</taxon>
        <taxon>Viridiplantae</taxon>
        <taxon>Streptophyta</taxon>
        <taxon>Embryophyta</taxon>
        <taxon>Tracheophyta</taxon>
        <taxon>Spermatophyta</taxon>
        <taxon>Magnoliopsida</taxon>
        <taxon>Liliopsida</taxon>
        <taxon>Asparagales</taxon>
        <taxon>Orchidaceae</taxon>
        <taxon>Epidendroideae</taxon>
        <taxon>Malaxideae</taxon>
        <taxon>Dendrobiinae</taxon>
        <taxon>Dendrobium</taxon>
    </lineage>
</organism>
<protein>
    <submittedName>
        <fullName evidence="1">AC9 transposase</fullName>
    </submittedName>
</protein>